<name>A0ABX7F773_9RHOB</name>
<reference evidence="1 2" key="1">
    <citation type="submission" date="2019-12" db="EMBL/GenBank/DDBJ databases">
        <title>Complete Genome Sequence of a Quorum-Sensing Bacterium,Rhodobacteraceae bacterium C31, Isolated from a marine microalgae symbiotic bacteria.</title>
        <authorList>
            <person name="Zhang Y."/>
        </authorList>
    </citation>
    <scope>NUCLEOTIDE SEQUENCE [LARGE SCALE GENOMIC DNA]</scope>
    <source>
        <strain evidence="1 2">C31</strain>
    </source>
</reference>
<dbReference type="EMBL" id="CP047166">
    <property type="protein sequence ID" value="QRF66360.1"/>
    <property type="molecule type" value="Genomic_DNA"/>
</dbReference>
<sequence length="93" mass="10804">MSEKSFRKSEDFERRWFASLLWGAFPEARSEHELSEMAADVLSSDRRPVHPRTVRNWLRCENAPHFRYVPQVIALAGAESVFQLIDPEARKCG</sequence>
<keyword evidence="2" id="KW-1185">Reference proteome</keyword>
<organism evidence="1 2">
    <name type="scientific">Ponticoccus alexandrii</name>
    <dbReference type="NCBI Taxonomy" id="1943633"/>
    <lineage>
        <taxon>Bacteria</taxon>
        <taxon>Pseudomonadati</taxon>
        <taxon>Pseudomonadota</taxon>
        <taxon>Alphaproteobacteria</taxon>
        <taxon>Rhodobacterales</taxon>
        <taxon>Roseobacteraceae</taxon>
        <taxon>Ponticoccus</taxon>
    </lineage>
</organism>
<evidence type="ECO:0000313" key="2">
    <source>
        <dbReference type="Proteomes" id="UP000596387"/>
    </source>
</evidence>
<evidence type="ECO:0000313" key="1">
    <source>
        <dbReference type="EMBL" id="QRF66360.1"/>
    </source>
</evidence>
<accession>A0ABX7F773</accession>
<evidence type="ECO:0008006" key="3">
    <source>
        <dbReference type="Google" id="ProtNLM"/>
    </source>
</evidence>
<dbReference type="RefSeq" id="WP_023848243.1">
    <property type="nucleotide sequence ID" value="NZ_CP047166.1"/>
</dbReference>
<protein>
    <recommendedName>
        <fullName evidence="3">Transcriptional regulator</fullName>
    </recommendedName>
</protein>
<proteinExistence type="predicted"/>
<dbReference type="Proteomes" id="UP000596387">
    <property type="component" value="Chromosome"/>
</dbReference>
<gene>
    <name evidence="1" type="ORF">GQA70_08585</name>
</gene>